<dbReference type="EMBL" id="ML769565">
    <property type="protein sequence ID" value="KAE9393759.1"/>
    <property type="molecule type" value="Genomic_DNA"/>
</dbReference>
<feature type="compositionally biased region" description="Acidic residues" evidence="1">
    <location>
        <begin position="149"/>
        <end position="160"/>
    </location>
</feature>
<keyword evidence="4" id="KW-1185">Reference proteome</keyword>
<dbReference type="AlphaFoldDB" id="A0A6A4H698"/>
<feature type="region of interest" description="Disordered" evidence="1">
    <location>
        <begin position="114"/>
        <end position="160"/>
    </location>
</feature>
<sequence length="160" mass="17728">MRRSKGVVNNFTISPPSRAAVAIDRRQSMECSIDGWTTGIYVDVPFSAELYKDIYLDHIAKIEEFAIQSSQHAIVPNILMSIDNNRRVNARVTDDGPNTERRLSNNVFAAAIDDYLAEDGGESESEKEESDGGDIENEFGGPGVPDKNDNDDDQEEMGEQ</sequence>
<evidence type="ECO:0000313" key="4">
    <source>
        <dbReference type="Proteomes" id="UP000799118"/>
    </source>
</evidence>
<proteinExistence type="predicted"/>
<feature type="domain" description="DUF6532" evidence="2">
    <location>
        <begin position="29"/>
        <end position="65"/>
    </location>
</feature>
<dbReference type="InterPro" id="IPR045341">
    <property type="entry name" value="DUF6532"/>
</dbReference>
<dbReference type="Proteomes" id="UP000799118">
    <property type="component" value="Unassembled WGS sequence"/>
</dbReference>
<dbReference type="OrthoDB" id="3257342at2759"/>
<name>A0A6A4H698_9AGAR</name>
<reference evidence="3" key="1">
    <citation type="journal article" date="2019" name="Environ. Microbiol.">
        <title>Fungal ecological strategies reflected in gene transcription - a case study of two litter decomposers.</title>
        <authorList>
            <person name="Barbi F."/>
            <person name="Kohler A."/>
            <person name="Barry K."/>
            <person name="Baskaran P."/>
            <person name="Daum C."/>
            <person name="Fauchery L."/>
            <person name="Ihrmark K."/>
            <person name="Kuo A."/>
            <person name="LaButti K."/>
            <person name="Lipzen A."/>
            <person name="Morin E."/>
            <person name="Grigoriev I.V."/>
            <person name="Henrissat B."/>
            <person name="Lindahl B."/>
            <person name="Martin F."/>
        </authorList>
    </citation>
    <scope>NUCLEOTIDE SEQUENCE</scope>
    <source>
        <strain evidence="3">JB14</strain>
    </source>
</reference>
<organism evidence="3 4">
    <name type="scientific">Gymnopus androsaceus JB14</name>
    <dbReference type="NCBI Taxonomy" id="1447944"/>
    <lineage>
        <taxon>Eukaryota</taxon>
        <taxon>Fungi</taxon>
        <taxon>Dikarya</taxon>
        <taxon>Basidiomycota</taxon>
        <taxon>Agaricomycotina</taxon>
        <taxon>Agaricomycetes</taxon>
        <taxon>Agaricomycetidae</taxon>
        <taxon>Agaricales</taxon>
        <taxon>Marasmiineae</taxon>
        <taxon>Omphalotaceae</taxon>
        <taxon>Gymnopus</taxon>
    </lineage>
</organism>
<evidence type="ECO:0000256" key="1">
    <source>
        <dbReference type="SAM" id="MobiDB-lite"/>
    </source>
</evidence>
<gene>
    <name evidence="3" type="ORF">BT96DRAFT_999197</name>
</gene>
<evidence type="ECO:0000313" key="3">
    <source>
        <dbReference type="EMBL" id="KAE9393759.1"/>
    </source>
</evidence>
<accession>A0A6A4H698</accession>
<dbReference type="Pfam" id="PF20149">
    <property type="entry name" value="DUF6532"/>
    <property type="match status" value="1"/>
</dbReference>
<evidence type="ECO:0000259" key="2">
    <source>
        <dbReference type="Pfam" id="PF20149"/>
    </source>
</evidence>
<protein>
    <recommendedName>
        <fullName evidence="2">DUF6532 domain-containing protein</fullName>
    </recommendedName>
</protein>
<feature type="compositionally biased region" description="Acidic residues" evidence="1">
    <location>
        <begin position="115"/>
        <end position="137"/>
    </location>
</feature>